<evidence type="ECO:0000256" key="2">
    <source>
        <dbReference type="ARBA" id="ARBA00012009"/>
    </source>
</evidence>
<dbReference type="InterPro" id="IPR013083">
    <property type="entry name" value="Znf_RING/FYVE/PHD"/>
</dbReference>
<feature type="compositionally biased region" description="Basic residues" evidence="13">
    <location>
        <begin position="690"/>
        <end position="701"/>
    </location>
</feature>
<keyword evidence="4" id="KW-0479">Metal-binding</keyword>
<keyword evidence="3 12" id="KW-0808">Transferase</keyword>
<dbReference type="Gene3D" id="3.30.810.10">
    <property type="entry name" value="2-Layer Sandwich"/>
    <property type="match status" value="1"/>
</dbReference>
<feature type="region of interest" description="Disordered" evidence="13">
    <location>
        <begin position="1174"/>
        <end position="1203"/>
    </location>
</feature>
<feature type="region of interest" description="Disordered" evidence="13">
    <location>
        <begin position="1884"/>
        <end position="1909"/>
    </location>
</feature>
<dbReference type="STRING" id="341454.A0A4S2MYL3"/>
<name>A0A4S2MYL3_9PEZI</name>
<feature type="region of interest" description="Disordered" evidence="13">
    <location>
        <begin position="676"/>
        <end position="705"/>
    </location>
</feature>
<dbReference type="FunFam" id="3.50.7.10:FF:000007">
    <property type="entry name" value="1-phosphatidylinositol 3-phosphate 5-kinase isoform X1"/>
    <property type="match status" value="1"/>
</dbReference>
<feature type="region of interest" description="Disordered" evidence="13">
    <location>
        <begin position="766"/>
        <end position="882"/>
    </location>
</feature>
<dbReference type="GO" id="GO:0000285">
    <property type="term" value="F:1-phosphatidylinositol-3-phosphate 5-kinase activity"/>
    <property type="evidence" value="ECO:0007669"/>
    <property type="project" value="UniProtKB-EC"/>
</dbReference>
<feature type="compositionally biased region" description="Polar residues" evidence="13">
    <location>
        <begin position="39"/>
        <end position="55"/>
    </location>
</feature>
<dbReference type="FunCoup" id="A0A4S2MYL3">
    <property type="interactions" value="801"/>
</dbReference>
<dbReference type="InterPro" id="IPR002498">
    <property type="entry name" value="PInositol-4-P-4/5-kinase_core"/>
</dbReference>
<evidence type="ECO:0000256" key="9">
    <source>
        <dbReference type="ARBA" id="ARBA00022840"/>
    </source>
</evidence>
<feature type="domain" description="PIPK" evidence="15">
    <location>
        <begin position="2255"/>
        <end position="2595"/>
    </location>
</feature>
<feature type="compositionally biased region" description="Polar residues" evidence="13">
    <location>
        <begin position="868"/>
        <end position="879"/>
    </location>
</feature>
<dbReference type="EMBL" id="ML220117">
    <property type="protein sequence ID" value="TGZ81862.1"/>
    <property type="molecule type" value="Genomic_DNA"/>
</dbReference>
<dbReference type="GO" id="GO:0005524">
    <property type="term" value="F:ATP binding"/>
    <property type="evidence" value="ECO:0007669"/>
    <property type="project" value="UniProtKB-UniRule"/>
</dbReference>
<dbReference type="FunFam" id="3.30.810.10:FF:000001">
    <property type="entry name" value="1-phosphatidylinositol 3-phosphate 5-kinase FAB1"/>
    <property type="match status" value="1"/>
</dbReference>
<feature type="compositionally biased region" description="Basic and acidic residues" evidence="13">
    <location>
        <begin position="2106"/>
        <end position="2117"/>
    </location>
</feature>
<evidence type="ECO:0000313" key="16">
    <source>
        <dbReference type="EMBL" id="TGZ81862.1"/>
    </source>
</evidence>
<feature type="region of interest" description="Disordered" evidence="13">
    <location>
        <begin position="1"/>
        <end position="66"/>
    </location>
</feature>
<dbReference type="GO" id="GO:0046854">
    <property type="term" value="P:phosphatidylinositol phosphate biosynthetic process"/>
    <property type="evidence" value="ECO:0007669"/>
    <property type="project" value="TreeGrafter"/>
</dbReference>
<dbReference type="InterPro" id="IPR011011">
    <property type="entry name" value="Znf_FYVE_PHD"/>
</dbReference>
<feature type="compositionally biased region" description="Basic and acidic residues" evidence="13">
    <location>
        <begin position="330"/>
        <end position="339"/>
    </location>
</feature>
<dbReference type="GO" id="GO:0010008">
    <property type="term" value="C:endosome membrane"/>
    <property type="evidence" value="ECO:0007669"/>
    <property type="project" value="TreeGrafter"/>
</dbReference>
<comment type="catalytic activity">
    <reaction evidence="1">
        <text>a 1,2-diacyl-sn-glycero-3-phospho-(1D-myo-inositol-3-phosphate) + ATP = a 1,2-diacyl-sn-glycero-3-phospho-(1D-myo-inositol-3,5-bisphosphate) + ADP + H(+)</text>
        <dbReference type="Rhea" id="RHEA:13609"/>
        <dbReference type="ChEBI" id="CHEBI:15378"/>
        <dbReference type="ChEBI" id="CHEBI:30616"/>
        <dbReference type="ChEBI" id="CHEBI:57923"/>
        <dbReference type="ChEBI" id="CHEBI:58088"/>
        <dbReference type="ChEBI" id="CHEBI:456216"/>
        <dbReference type="EC" id="2.7.1.150"/>
    </reaction>
</comment>
<feature type="compositionally biased region" description="Polar residues" evidence="13">
    <location>
        <begin position="208"/>
        <end position="230"/>
    </location>
</feature>
<dbReference type="FunFam" id="3.30.40.10:FF:000283">
    <property type="entry name" value="1-phosphatidylinositol-3-phosphate 5-kinase (Fab1)"/>
    <property type="match status" value="1"/>
</dbReference>
<dbReference type="InParanoid" id="A0A4S2MYL3"/>
<dbReference type="PROSITE" id="PS50178">
    <property type="entry name" value="ZF_FYVE"/>
    <property type="match status" value="1"/>
</dbReference>
<dbReference type="PROSITE" id="PS51455">
    <property type="entry name" value="PIPK"/>
    <property type="match status" value="1"/>
</dbReference>
<feature type="compositionally biased region" description="Polar residues" evidence="13">
    <location>
        <begin position="766"/>
        <end position="779"/>
    </location>
</feature>
<dbReference type="InterPro" id="IPR027483">
    <property type="entry name" value="PInositol-4-P-4/5-kinase_C_sf"/>
</dbReference>
<reference evidence="16 17" key="1">
    <citation type="submission" date="2019-04" db="EMBL/GenBank/DDBJ databases">
        <title>Comparative genomics and transcriptomics to analyze fruiting body development in filamentous ascomycetes.</title>
        <authorList>
            <consortium name="DOE Joint Genome Institute"/>
            <person name="Lutkenhaus R."/>
            <person name="Traeger S."/>
            <person name="Breuer J."/>
            <person name="Kuo A."/>
            <person name="Lipzen A."/>
            <person name="Pangilinan J."/>
            <person name="Dilworth D."/>
            <person name="Sandor L."/>
            <person name="Poggeler S."/>
            <person name="Barry K."/>
            <person name="Grigoriev I.V."/>
            <person name="Nowrousian M."/>
        </authorList>
    </citation>
    <scope>NUCLEOTIDE SEQUENCE [LARGE SCALE GENOMIC DNA]</scope>
    <source>
        <strain evidence="16 17">CBS 389.68</strain>
    </source>
</reference>
<evidence type="ECO:0000256" key="5">
    <source>
        <dbReference type="ARBA" id="ARBA00022741"/>
    </source>
</evidence>
<dbReference type="Pfam" id="PF01504">
    <property type="entry name" value="PIP5K"/>
    <property type="match status" value="1"/>
</dbReference>
<dbReference type="Gene3D" id="3.30.800.10">
    <property type="entry name" value="Phosphatidylinositol Phosphate Kinase II Beta"/>
    <property type="match status" value="1"/>
</dbReference>
<feature type="compositionally biased region" description="Low complexity" evidence="13">
    <location>
        <begin position="676"/>
        <end position="687"/>
    </location>
</feature>
<evidence type="ECO:0000256" key="1">
    <source>
        <dbReference type="ARBA" id="ARBA00000768"/>
    </source>
</evidence>
<dbReference type="GO" id="GO:0008270">
    <property type="term" value="F:zinc ion binding"/>
    <property type="evidence" value="ECO:0007669"/>
    <property type="project" value="UniProtKB-KW"/>
</dbReference>
<gene>
    <name evidence="16" type="ORF">EX30DRAFT_395248</name>
</gene>
<feature type="compositionally biased region" description="Polar residues" evidence="13">
    <location>
        <begin position="1790"/>
        <end position="1803"/>
    </location>
</feature>
<evidence type="ECO:0000256" key="8">
    <source>
        <dbReference type="ARBA" id="ARBA00022833"/>
    </source>
</evidence>
<feature type="compositionally biased region" description="Polar residues" evidence="13">
    <location>
        <begin position="164"/>
        <end position="186"/>
    </location>
</feature>
<dbReference type="InterPro" id="IPR027484">
    <property type="entry name" value="PInositol-4-P-5-kinase_N"/>
</dbReference>
<feature type="region of interest" description="Disordered" evidence="13">
    <location>
        <begin position="1764"/>
        <end position="1803"/>
    </location>
</feature>
<feature type="compositionally biased region" description="Polar residues" evidence="13">
    <location>
        <begin position="381"/>
        <end position="416"/>
    </location>
</feature>
<keyword evidence="7 12" id="KW-0418">Kinase</keyword>
<protein>
    <recommendedName>
        <fullName evidence="2">1-phosphatidylinositol-3-phosphate 5-kinase</fullName>
        <ecNumber evidence="2">2.7.1.150</ecNumber>
    </recommendedName>
    <alternativeName>
        <fullName evidence="10">Type III PIP kinase</fullName>
    </alternativeName>
</protein>
<dbReference type="SMART" id="SM00064">
    <property type="entry name" value="FYVE"/>
    <property type="match status" value="1"/>
</dbReference>
<proteinExistence type="predicted"/>
<evidence type="ECO:0000256" key="4">
    <source>
        <dbReference type="ARBA" id="ARBA00022723"/>
    </source>
</evidence>
<evidence type="ECO:0000256" key="3">
    <source>
        <dbReference type="ARBA" id="ARBA00022679"/>
    </source>
</evidence>
<dbReference type="InterPro" id="IPR002423">
    <property type="entry name" value="Cpn60/GroEL/TCP-1"/>
</dbReference>
<evidence type="ECO:0000256" key="7">
    <source>
        <dbReference type="ARBA" id="ARBA00022777"/>
    </source>
</evidence>
<evidence type="ECO:0000313" key="17">
    <source>
        <dbReference type="Proteomes" id="UP000298138"/>
    </source>
</evidence>
<dbReference type="OrthoDB" id="158357at2759"/>
<dbReference type="EC" id="2.7.1.150" evidence="2"/>
<sequence length="2639" mass="291967">MDSSPPNPSTHRRGSLSLSQTLSLDWAAPPPPADLDQIHASSSQAPGLTSFSLGSPPSRHHESAPLTKFYSRVKSIASSVIDAVGPNSDHESPPKRSFMSLVNSDRYAESSASRDSVHSTNTSSEIDPKSPSKAFSPTVLLKQPGESLHSRPSSRVSSHHSISDITSPPTLRKSSLLGSRKATTPVITPVNALRHELGPGDGHVNAGDSRSNSPFLNRASISKPATSPSLTHPGDGSKIPVLGTVKPIEAQGQTVKEEALSGDGTRQGYADFPDDGSESGGETSDSTDEDDVVMLHSKLPGRAAQRAPKSDKKRRLRKSLGPALGGASMDKQEVQRDSIDQALTRASATPNGEPHGGSRRISADPRLNPFVRVPFLMSSHSESNLPRLNNRGSLDGDSQANIPVSSRTQGPASTGSGPMKRGHPLARLSTDKISLLPSFRFGRASSNADLSPASVAGSTAKMSSSTVSGRHVETGMVRTANGTHGGGLAGSTEAVSQALRQLRSGNLTRDFWMKDELCKECFVCQATFTAWRRKHHCRLCGQIFCSKCTTLISGDKFGHQGSMRVCKPCLTVVNEYKDDSDSDDFSPSAVYGPSRFATATGVPQTPQTPQTPQGKLDGLRPGQTPLMAIPATRMTAANNPNRRSQILEIDAELPSPPRPQSVRSVNALSRPMTAASSSRGLLGSSLLNPHSHKYSRSHHRSWAAEERAPFDRVEDNNKRHSRLFHAFNADDIIDSERPPYMSDDDLSDEQQLNIFATIAPKFVDINTTPSNSGSLTPATLNKERGNDLSNTPSARARRAKSKSRGSISGINVNLGDPSGNLKISQQRSTRRRGHSFIAPLSQRPATRGKSRGLMGPLSDSLGRPSIPAANSSPRANRSGSIRGPLGSQVELNTASLQHVKKLLRQLLSDAGIPNVSQWERALLPTLLKCTDDLDPDVRGGDDIDIRHYVKVKRIPGGRPSDTTYISGVVCSKNLALKSMPRHISNPRIVVLAFPIEYKRHQMKLMSLEPVIAQEKEYLQNMVNRIIALRPTLLLVEKNISGLALQLLAQANIATAHLVKTSVIEAVSRCAQADLFTSVDKLALSHFRLGKCASFDVKTFVSEDIPNRKKTFMFFDGCQKELGCTIVLRGADMSKLAVIKQITEFMVYVVYNLKLETCLMRDEFLVIPSSPTGPQVTAHLSTPTPITGQRESSQGRMEAGAKSDSLATKPVSLGDVIKSDASLNAVEDTSPQADGVKKTNCGSFSKDLEMSIQRQELQLEPGSESALVLPEDRLPDDIPNPTYYEDMVRKHETKILSASPFVSYMQPYLLTRARGLERRLIYLRRLRDALPHVEDEDPEKSAQMIADGIIPEVAQQIAQEQAKDPEKVFFEEIPSVSQNFQLVNPAAVHGQVKQATKKSTEVLRAIYDAEYDKVLHVYETQKRQWENYLQQYDDLFDPFAHQSITMLCSVICTPTTVPCEGPEIRRLEFYYQDYDWFDGKSDCALGQYVEYLIETAHDTCGSLSCERKMIEHHRSYVHGQARVSVLVNNQLTCPIQGMNNQILMWSYCKKCNDSNTPAIPMSESTWKYSFGKYLELAFWSSEMKIRGAGCPHDTNRDQVKCFGYQGLTVIFQYDTIDLLEIVVPRTKITYQPEIDLRIKNEQFIQNEERVNRFFTSVKHRLNGINIESVMPEKQAACATEIQALKVRAAGDHAWMIAKLQEKYNKSKYYEIIPLNRALRALQEKVVEWDNTFSAFDSNYFPSEKDIRRLATLQLKKIFLDNTSTPSLPSEEAIVPQEDEKVTPSSIDGAGTSENESTVGSMSSEQAHDVLESVIKEDQGVNRSNTNSDAITPTIHCDKSVATSTMDSSFPTGQDYYLGNDDPTHRQEMIQQQTESMLIPKAAHSLPVSPVGNATPNVRTPEATDEAPNPLEAPSAIRRFDHSTRTSTTPASRLPIAATSSAALLGTKSARPARPGIASRTTSVPEVPRWKETTLPVQQFERGRSSTMPIKRTAERIRNLTGEKIKKLEDKKLERFRTPSGPKKPEEKKPVIPRSIPATAKRATNKVTSLAKHWEQLSKEFERERAREKRQLAAKRPRPLPIATSKPTVAVYHSVREAVEEASDDEGSGDRPPKVEPIKEASALTQSSGSTFKTISPVISREHTILNNPENVDELHLTPFKTPPPTSTHSVSDVDMSDGEGSLISNEPPAQNIDDVLTPALDDASEHKMELPQQHKSAWMSMLSKFWAERSATGWTSLDYPLHPTDHVFNDSDIIVREDEPSSLIAFALNGSHYIEKLREIRQQDREQMGMTGDHEMAGGLSDSNGLDAYPDLERALLRSTGTHLKYQFQEGTAKMFCKIFYAEQFDALRRNCGIADRYVESLSRCSKWDSKGGKSRSVFLKSQDERIVLKSLSPIETAAFVKFAPTYFQFMSEAFFRELPTVIAKMLGFYQISIKNPTTGTELKWDVLVMENLFYDRKMTRIFDLKGSMRNRYTQATGDQNEVLLDENMVEYIYESPLFVREHSKKLLRASLWNDTLFLFRQNVMDYSLMIGIDEERKELVVGIIDCIRTYTWDKKLESWVKARGLAGGGGGGGGPTVTSPKEYKQRFREAMERYVLEAPSCWHLTGLTYMGTVKLNMQAVATEGKSQTKLVMEKGGTGE</sequence>
<keyword evidence="8" id="KW-0862">Zinc</keyword>
<feature type="region of interest" description="Disordered" evidence="13">
    <location>
        <begin position="82"/>
        <end position="365"/>
    </location>
</feature>
<feature type="domain" description="FYVE-type" evidence="14">
    <location>
        <begin position="515"/>
        <end position="574"/>
    </location>
</feature>
<keyword evidence="5 12" id="KW-0547">Nucleotide-binding</keyword>
<dbReference type="PANTHER" id="PTHR45748:SF7">
    <property type="entry name" value="1-PHOSPHATIDYLINOSITOL 3-PHOSPHATE 5-KINASE-RELATED"/>
    <property type="match status" value="1"/>
</dbReference>
<dbReference type="InterPro" id="IPR027409">
    <property type="entry name" value="GroEL-like_apical_dom_sf"/>
</dbReference>
<dbReference type="CDD" id="cd03334">
    <property type="entry name" value="Fab1_TCP"/>
    <property type="match status" value="1"/>
</dbReference>
<keyword evidence="17" id="KW-1185">Reference proteome</keyword>
<feature type="region of interest" description="Disordered" evidence="13">
    <location>
        <begin position="2098"/>
        <end position="2127"/>
    </location>
</feature>
<evidence type="ECO:0000256" key="11">
    <source>
        <dbReference type="PROSITE-ProRule" id="PRU00091"/>
    </source>
</evidence>
<dbReference type="Proteomes" id="UP000298138">
    <property type="component" value="Unassembled WGS sequence"/>
</dbReference>
<dbReference type="InterPro" id="IPR017455">
    <property type="entry name" value="Znf_FYVE-rel"/>
</dbReference>
<dbReference type="SUPFAM" id="SSF56104">
    <property type="entry name" value="SAICAR synthase-like"/>
    <property type="match status" value="1"/>
</dbReference>
<keyword evidence="9 12" id="KW-0067">ATP-binding</keyword>
<dbReference type="PANTHER" id="PTHR45748">
    <property type="entry name" value="1-PHOSPHATIDYLINOSITOL 3-PHOSPHATE 5-KINASE-RELATED"/>
    <property type="match status" value="1"/>
</dbReference>
<feature type="region of interest" description="Disordered" evidence="13">
    <location>
        <begin position="596"/>
        <end position="624"/>
    </location>
</feature>
<evidence type="ECO:0000256" key="10">
    <source>
        <dbReference type="ARBA" id="ARBA00075294"/>
    </source>
</evidence>
<accession>A0A4S2MYL3</accession>
<dbReference type="Pfam" id="PF01363">
    <property type="entry name" value="FYVE"/>
    <property type="match status" value="1"/>
</dbReference>
<dbReference type="SUPFAM" id="SSF52029">
    <property type="entry name" value="GroEL apical domain-like"/>
    <property type="match status" value="1"/>
</dbReference>
<feature type="compositionally biased region" description="Low complexity" evidence="13">
    <location>
        <begin position="150"/>
        <end position="160"/>
    </location>
</feature>
<feature type="compositionally biased region" description="Polar residues" evidence="13">
    <location>
        <begin position="1174"/>
        <end position="1194"/>
    </location>
</feature>
<evidence type="ECO:0000256" key="6">
    <source>
        <dbReference type="ARBA" id="ARBA00022771"/>
    </source>
</evidence>
<feature type="compositionally biased region" description="Low complexity" evidence="13">
    <location>
        <begin position="603"/>
        <end position="613"/>
    </location>
</feature>
<dbReference type="Pfam" id="PF00118">
    <property type="entry name" value="Cpn60_TCP1"/>
    <property type="match status" value="1"/>
</dbReference>
<dbReference type="Gene3D" id="3.50.7.10">
    <property type="entry name" value="GroEL"/>
    <property type="match status" value="1"/>
</dbReference>
<organism evidence="16 17">
    <name type="scientific">Ascodesmis nigricans</name>
    <dbReference type="NCBI Taxonomy" id="341454"/>
    <lineage>
        <taxon>Eukaryota</taxon>
        <taxon>Fungi</taxon>
        <taxon>Dikarya</taxon>
        <taxon>Ascomycota</taxon>
        <taxon>Pezizomycotina</taxon>
        <taxon>Pezizomycetes</taxon>
        <taxon>Pezizales</taxon>
        <taxon>Ascodesmidaceae</taxon>
        <taxon>Ascodesmis</taxon>
    </lineage>
</organism>
<dbReference type="FunFam" id="3.30.800.10:FF:000005">
    <property type="entry name" value="1-phosphatidylinositol-3-phosphate 5-kinase (Fab1)"/>
    <property type="match status" value="1"/>
</dbReference>
<evidence type="ECO:0000256" key="13">
    <source>
        <dbReference type="SAM" id="MobiDB-lite"/>
    </source>
</evidence>
<dbReference type="GO" id="GO:0000329">
    <property type="term" value="C:fungal-type vacuole membrane"/>
    <property type="evidence" value="ECO:0007669"/>
    <property type="project" value="TreeGrafter"/>
</dbReference>
<dbReference type="InterPro" id="IPR000306">
    <property type="entry name" value="Znf_FYVE"/>
</dbReference>
<dbReference type="InterPro" id="IPR044769">
    <property type="entry name" value="PIKfyve_PIPKc"/>
</dbReference>
<dbReference type="Gene3D" id="3.30.40.10">
    <property type="entry name" value="Zinc/RING finger domain, C3HC4 (zinc finger)"/>
    <property type="match status" value="1"/>
</dbReference>
<feature type="compositionally biased region" description="Polar residues" evidence="13">
    <location>
        <begin position="110"/>
        <end position="125"/>
    </location>
</feature>
<keyword evidence="6 11" id="KW-0863">Zinc-finger</keyword>
<dbReference type="SMART" id="SM00330">
    <property type="entry name" value="PIPKc"/>
    <property type="match status" value="1"/>
</dbReference>
<evidence type="ECO:0000256" key="12">
    <source>
        <dbReference type="PROSITE-ProRule" id="PRU00781"/>
    </source>
</evidence>
<evidence type="ECO:0000259" key="14">
    <source>
        <dbReference type="PROSITE" id="PS50178"/>
    </source>
</evidence>
<evidence type="ECO:0000259" key="15">
    <source>
        <dbReference type="PROSITE" id="PS51455"/>
    </source>
</evidence>
<dbReference type="CDD" id="cd17300">
    <property type="entry name" value="PIPKc_PIKfyve"/>
    <property type="match status" value="1"/>
</dbReference>
<feature type="region of interest" description="Disordered" evidence="13">
    <location>
        <begin position="381"/>
        <end position="424"/>
    </location>
</feature>
<dbReference type="SUPFAM" id="SSF57903">
    <property type="entry name" value="FYVE/PHD zinc finger"/>
    <property type="match status" value="1"/>
</dbReference>